<evidence type="ECO:0008006" key="3">
    <source>
        <dbReference type="Google" id="ProtNLM"/>
    </source>
</evidence>
<keyword evidence="2" id="KW-1185">Reference proteome</keyword>
<gene>
    <name evidence="1" type="ORF">EAG_14294</name>
</gene>
<proteinExistence type="predicted"/>
<accession>E2A4G3</accession>
<name>E2A4G3_CAMFO</name>
<dbReference type="EMBL" id="GL436635">
    <property type="protein sequence ID" value="EFN71710.1"/>
    <property type="molecule type" value="Genomic_DNA"/>
</dbReference>
<dbReference type="InParanoid" id="E2A4G3"/>
<sequence length="110" mass="12475">MEPQSQIRPMQIKLLLLECGWTSITMDGRSIELDLIGKDTFESFETWILENKITCMTDNLACKTRISSFIVTGNGLAGFALSKAKASLKTVKNRTGQRLMYIPTYKEYTE</sequence>
<evidence type="ECO:0000313" key="1">
    <source>
        <dbReference type="EMBL" id="EFN71710.1"/>
    </source>
</evidence>
<dbReference type="STRING" id="104421.E2A4G3"/>
<evidence type="ECO:0000313" key="2">
    <source>
        <dbReference type="Proteomes" id="UP000000311"/>
    </source>
</evidence>
<protein>
    <recommendedName>
        <fullName evidence="3">S5 DRBM domain-containing protein</fullName>
    </recommendedName>
</protein>
<reference evidence="1 2" key="1">
    <citation type="journal article" date="2010" name="Science">
        <title>Genomic comparison of the ants Camponotus floridanus and Harpegnathos saltator.</title>
        <authorList>
            <person name="Bonasio R."/>
            <person name="Zhang G."/>
            <person name="Ye C."/>
            <person name="Mutti N.S."/>
            <person name="Fang X."/>
            <person name="Qin N."/>
            <person name="Donahue G."/>
            <person name="Yang P."/>
            <person name="Li Q."/>
            <person name="Li C."/>
            <person name="Zhang P."/>
            <person name="Huang Z."/>
            <person name="Berger S.L."/>
            <person name="Reinberg D."/>
            <person name="Wang J."/>
            <person name="Liebig J."/>
        </authorList>
    </citation>
    <scope>NUCLEOTIDE SEQUENCE [LARGE SCALE GENOMIC DNA]</scope>
    <source>
        <strain evidence="2">C129</strain>
    </source>
</reference>
<dbReference type="OrthoDB" id="309483at2759"/>
<organism evidence="2">
    <name type="scientific">Camponotus floridanus</name>
    <name type="common">Florida carpenter ant</name>
    <dbReference type="NCBI Taxonomy" id="104421"/>
    <lineage>
        <taxon>Eukaryota</taxon>
        <taxon>Metazoa</taxon>
        <taxon>Ecdysozoa</taxon>
        <taxon>Arthropoda</taxon>
        <taxon>Hexapoda</taxon>
        <taxon>Insecta</taxon>
        <taxon>Pterygota</taxon>
        <taxon>Neoptera</taxon>
        <taxon>Endopterygota</taxon>
        <taxon>Hymenoptera</taxon>
        <taxon>Apocrita</taxon>
        <taxon>Aculeata</taxon>
        <taxon>Formicoidea</taxon>
        <taxon>Formicidae</taxon>
        <taxon>Formicinae</taxon>
        <taxon>Camponotus</taxon>
    </lineage>
</organism>
<dbReference type="AlphaFoldDB" id="E2A4G3"/>
<dbReference type="Proteomes" id="UP000000311">
    <property type="component" value="Unassembled WGS sequence"/>
</dbReference>